<reference key="1">
    <citation type="submission" date="2010-11" db="EMBL/GenBank/DDBJ databases">
        <title>The complete genome of Bacteroides helcogenes P 36-108.</title>
        <authorList>
            <consortium name="US DOE Joint Genome Institute (JGI-PGF)"/>
            <person name="Lucas S."/>
            <person name="Copeland A."/>
            <person name="Lapidus A."/>
            <person name="Bruce D."/>
            <person name="Goodwin L."/>
            <person name="Pitluck S."/>
            <person name="Kyrpides N."/>
            <person name="Mavromatis K."/>
            <person name="Ivanova N."/>
            <person name="Zeytun A."/>
            <person name="Brettin T."/>
            <person name="Detter J.C."/>
            <person name="Tapia R."/>
            <person name="Han C."/>
            <person name="Land M."/>
            <person name="Hauser L."/>
            <person name="Markowitz V."/>
            <person name="Cheng J.-F."/>
            <person name="Hugenholtz P."/>
            <person name="Woyke T."/>
            <person name="Wu D."/>
            <person name="Gronow S."/>
            <person name="Wellnitz S."/>
            <person name="Brambilla E."/>
            <person name="Klenk H.-P."/>
            <person name="Eisen J.A."/>
        </authorList>
    </citation>
    <scope>NUCLEOTIDE SEQUENCE</scope>
    <source>
        <strain>P 36-108</strain>
    </source>
</reference>
<dbReference type="HOGENOM" id="CLU_122734_1_0_10"/>
<dbReference type="RefSeq" id="WP_013548347.1">
    <property type="nucleotide sequence ID" value="NC_014933.1"/>
</dbReference>
<dbReference type="AlphaFoldDB" id="E6SNA7"/>
<dbReference type="eggNOG" id="COG4679">
    <property type="taxonomic scope" value="Bacteria"/>
</dbReference>
<name>E6SNA7_BACT6</name>
<gene>
    <name evidence="1" type="ordered locus">Bache_2822</name>
</gene>
<dbReference type="Pfam" id="PF05973">
    <property type="entry name" value="Gp49"/>
    <property type="match status" value="1"/>
</dbReference>
<dbReference type="InterPro" id="IPR009241">
    <property type="entry name" value="HigB-like"/>
</dbReference>
<organism evidence="1 2">
    <name type="scientific">Bacteroides helcogenes (strain ATCC 35417 / DSM 20613 / JCM 6297 / CCUG 15421 / P 36-108)</name>
    <dbReference type="NCBI Taxonomy" id="693979"/>
    <lineage>
        <taxon>Bacteria</taxon>
        <taxon>Pseudomonadati</taxon>
        <taxon>Bacteroidota</taxon>
        <taxon>Bacteroidia</taxon>
        <taxon>Bacteroidales</taxon>
        <taxon>Bacteroidaceae</taxon>
        <taxon>Bacteroides</taxon>
    </lineage>
</organism>
<evidence type="ECO:0000313" key="2">
    <source>
        <dbReference type="Proteomes" id="UP000008630"/>
    </source>
</evidence>
<accession>E6SNA7</accession>
<dbReference type="OrthoDB" id="573082at2"/>
<proteinExistence type="predicted"/>
<dbReference type="STRING" id="693979.Bache_2822"/>
<keyword evidence="2" id="KW-1185">Reference proteome</keyword>
<evidence type="ECO:0008006" key="3">
    <source>
        <dbReference type="Google" id="ProtNLM"/>
    </source>
</evidence>
<protein>
    <recommendedName>
        <fullName evidence="3">Type II toxin-antitoxin system RelE/ParE family toxin</fullName>
    </recommendedName>
</protein>
<evidence type="ECO:0000313" key="1">
    <source>
        <dbReference type="EMBL" id="ADV44760.1"/>
    </source>
</evidence>
<sequence>MEQKPKFQVVYMQEAIEFLQSLNEKVRDKIAYNIGKSMLVLDKELFKKLDNTDIWEFRTIYNGMAYRLLAFWDTDTDTLVVATHGFTKKSQKTPPKEIAKAQEIRKKYFNSKNK</sequence>
<dbReference type="Proteomes" id="UP000008630">
    <property type="component" value="Chromosome"/>
</dbReference>
<dbReference type="PATRIC" id="fig|693979.3.peg.2957"/>
<dbReference type="EMBL" id="CP002352">
    <property type="protein sequence ID" value="ADV44760.1"/>
    <property type="molecule type" value="Genomic_DNA"/>
</dbReference>
<dbReference type="KEGG" id="bhl:Bache_2822"/>
<reference evidence="1 2" key="2">
    <citation type="journal article" date="2011" name="Stand. Genomic Sci.">
        <title>Complete genome sequence of Bacteroides helcogenes type strain (P 36-108).</title>
        <authorList>
            <person name="Pati A."/>
            <person name="Gronow S."/>
            <person name="Zeytun A."/>
            <person name="Lapidus A."/>
            <person name="Nolan M."/>
            <person name="Hammon N."/>
            <person name="Deshpande S."/>
            <person name="Cheng J.F."/>
            <person name="Tapia R."/>
            <person name="Han C."/>
            <person name="Goodwin L."/>
            <person name="Pitluck S."/>
            <person name="Liolios K."/>
            <person name="Pagani I."/>
            <person name="Ivanova N."/>
            <person name="Mavromatis K."/>
            <person name="Chen A."/>
            <person name="Palaniappan K."/>
            <person name="Land M."/>
            <person name="Hauser L."/>
            <person name="Chang Y.J."/>
            <person name="Jeffries C.D."/>
            <person name="Detter J.C."/>
            <person name="Brambilla E."/>
            <person name="Rohde M."/>
            <person name="Goker M."/>
            <person name="Woyke T."/>
            <person name="Bristow J."/>
            <person name="Eisen J.A."/>
            <person name="Markowitz V."/>
            <person name="Hugenholtz P."/>
            <person name="Kyrpides N.C."/>
            <person name="Klenk H.P."/>
            <person name="Lucas S."/>
        </authorList>
    </citation>
    <scope>NUCLEOTIDE SEQUENCE [LARGE SCALE GENOMIC DNA]</scope>
    <source>
        <strain evidence="2">ATCC 35417 / DSM 20613 / JCM 6297 / CCUG 15421 / P 36-108</strain>
    </source>
</reference>